<dbReference type="EMBL" id="CYUE01000006">
    <property type="protein sequence ID" value="CUK24934.1"/>
    <property type="molecule type" value="Genomic_DNA"/>
</dbReference>
<feature type="transmembrane region" description="Helical" evidence="1">
    <location>
        <begin position="20"/>
        <end position="42"/>
    </location>
</feature>
<keyword evidence="1" id="KW-0812">Transmembrane</keyword>
<organism evidence="2 3">
    <name type="scientific">Cognatishimia activa</name>
    <dbReference type="NCBI Taxonomy" id="1715691"/>
    <lineage>
        <taxon>Bacteria</taxon>
        <taxon>Pseudomonadati</taxon>
        <taxon>Pseudomonadota</taxon>
        <taxon>Alphaproteobacteria</taxon>
        <taxon>Rhodobacterales</taxon>
        <taxon>Paracoccaceae</taxon>
        <taxon>Cognatishimia</taxon>
    </lineage>
</organism>
<sequence length="95" mass="10696">MRPPAQTVFLERQTYRRRRLIDLIKILPLIGLVLWLVPLLWPTEGAEQVSSANATIYIFAIWFVLIVAKALSVNAFNAGGSQKDDELKGDERGQS</sequence>
<keyword evidence="1" id="KW-0472">Membrane</keyword>
<dbReference type="AlphaFoldDB" id="A0A0P1IN17"/>
<proteinExistence type="predicted"/>
<protein>
    <submittedName>
        <fullName evidence="2">Uncharacterized protein</fullName>
    </submittedName>
</protein>
<dbReference type="STRING" id="1715691.TA5113_02370"/>
<evidence type="ECO:0000313" key="3">
    <source>
        <dbReference type="Proteomes" id="UP000051184"/>
    </source>
</evidence>
<feature type="transmembrane region" description="Helical" evidence="1">
    <location>
        <begin position="54"/>
        <end position="73"/>
    </location>
</feature>
<reference evidence="3" key="1">
    <citation type="submission" date="2015-09" db="EMBL/GenBank/DDBJ databases">
        <authorList>
            <person name="Rodrigo-Torres Lidia"/>
            <person name="Arahal R.David."/>
        </authorList>
    </citation>
    <scope>NUCLEOTIDE SEQUENCE [LARGE SCALE GENOMIC DNA]</scope>
    <source>
        <strain evidence="3">CECT 5114</strain>
    </source>
</reference>
<dbReference type="Proteomes" id="UP000051184">
    <property type="component" value="Unassembled WGS sequence"/>
</dbReference>
<gene>
    <name evidence="2" type="ORF">TA5114_00723</name>
</gene>
<accession>A0A0P1IN17</accession>
<evidence type="ECO:0000256" key="1">
    <source>
        <dbReference type="SAM" id="Phobius"/>
    </source>
</evidence>
<keyword evidence="3" id="KW-1185">Reference proteome</keyword>
<keyword evidence="1" id="KW-1133">Transmembrane helix</keyword>
<evidence type="ECO:0000313" key="2">
    <source>
        <dbReference type="EMBL" id="CUK24934.1"/>
    </source>
</evidence>
<name>A0A0P1IN17_9RHOB</name>